<feature type="non-terminal residue" evidence="1">
    <location>
        <position position="63"/>
    </location>
</feature>
<dbReference type="EMBL" id="KN837163">
    <property type="protein sequence ID" value="KIJ38095.1"/>
    <property type="molecule type" value="Genomic_DNA"/>
</dbReference>
<proteinExistence type="predicted"/>
<dbReference type="OrthoDB" id="3262412at2759"/>
<evidence type="ECO:0000313" key="1">
    <source>
        <dbReference type="EMBL" id="KIJ38095.1"/>
    </source>
</evidence>
<dbReference type="AlphaFoldDB" id="A0A0C9VK54"/>
<reference evidence="1 2" key="1">
    <citation type="submission" date="2014-06" db="EMBL/GenBank/DDBJ databases">
        <title>Evolutionary Origins and Diversification of the Mycorrhizal Mutualists.</title>
        <authorList>
            <consortium name="DOE Joint Genome Institute"/>
            <consortium name="Mycorrhizal Genomics Consortium"/>
            <person name="Kohler A."/>
            <person name="Kuo A."/>
            <person name="Nagy L.G."/>
            <person name="Floudas D."/>
            <person name="Copeland A."/>
            <person name="Barry K.W."/>
            <person name="Cichocki N."/>
            <person name="Veneault-Fourrey C."/>
            <person name="LaButti K."/>
            <person name="Lindquist E.A."/>
            <person name="Lipzen A."/>
            <person name="Lundell T."/>
            <person name="Morin E."/>
            <person name="Murat C."/>
            <person name="Riley R."/>
            <person name="Ohm R."/>
            <person name="Sun H."/>
            <person name="Tunlid A."/>
            <person name="Henrissat B."/>
            <person name="Grigoriev I.V."/>
            <person name="Hibbett D.S."/>
            <person name="Martin F."/>
        </authorList>
    </citation>
    <scope>NUCLEOTIDE SEQUENCE [LARGE SCALE GENOMIC DNA]</scope>
    <source>
        <strain evidence="1 2">SS14</strain>
    </source>
</reference>
<sequence length="63" mass="7646">MVIRRAKPLASWQVDFKVDWVYHSKSDEHRLVERELKVHKSSLKPYKYTTLDLQLSRVFNQPF</sequence>
<evidence type="ECO:0000313" key="2">
    <source>
        <dbReference type="Proteomes" id="UP000054279"/>
    </source>
</evidence>
<dbReference type="Proteomes" id="UP000054279">
    <property type="component" value="Unassembled WGS sequence"/>
</dbReference>
<keyword evidence="2" id="KW-1185">Reference proteome</keyword>
<dbReference type="HOGENOM" id="CLU_2892270_0_0_1"/>
<protein>
    <submittedName>
        <fullName evidence="1">Unplaced genomic scaffold SPHSTscaffold_88, whole genome shotgun sequence</fullName>
    </submittedName>
</protein>
<organism evidence="1 2">
    <name type="scientific">Sphaerobolus stellatus (strain SS14)</name>
    <dbReference type="NCBI Taxonomy" id="990650"/>
    <lineage>
        <taxon>Eukaryota</taxon>
        <taxon>Fungi</taxon>
        <taxon>Dikarya</taxon>
        <taxon>Basidiomycota</taxon>
        <taxon>Agaricomycotina</taxon>
        <taxon>Agaricomycetes</taxon>
        <taxon>Phallomycetidae</taxon>
        <taxon>Geastrales</taxon>
        <taxon>Sphaerobolaceae</taxon>
        <taxon>Sphaerobolus</taxon>
    </lineage>
</organism>
<gene>
    <name evidence="1" type="ORF">M422DRAFT_33418</name>
</gene>
<accession>A0A0C9VK54</accession>
<name>A0A0C9VK54_SPHS4</name>